<evidence type="ECO:0000313" key="4">
    <source>
        <dbReference type="Proteomes" id="UP001145069"/>
    </source>
</evidence>
<evidence type="ECO:0000259" key="2">
    <source>
        <dbReference type="Pfam" id="PF02481"/>
    </source>
</evidence>
<dbReference type="AlphaFoldDB" id="A0A9X3WGN8"/>
<dbReference type="InterPro" id="IPR003488">
    <property type="entry name" value="DprA"/>
</dbReference>
<dbReference type="EMBL" id="JAMQKC010000019">
    <property type="protein sequence ID" value="MDC3418086.1"/>
    <property type="molecule type" value="Genomic_DNA"/>
</dbReference>
<dbReference type="PANTHER" id="PTHR43022:SF1">
    <property type="entry name" value="PROTEIN SMF"/>
    <property type="match status" value="1"/>
</dbReference>
<dbReference type="Pfam" id="PF02481">
    <property type="entry name" value="DNA_processg_A"/>
    <property type="match status" value="1"/>
</dbReference>
<dbReference type="PANTHER" id="PTHR43022">
    <property type="entry name" value="PROTEIN SMF"/>
    <property type="match status" value="1"/>
</dbReference>
<evidence type="ECO:0000256" key="1">
    <source>
        <dbReference type="ARBA" id="ARBA00006525"/>
    </source>
</evidence>
<reference evidence="3" key="1">
    <citation type="submission" date="2022-06" db="EMBL/GenBank/DDBJ databases">
        <title>Aquibacillus sp. a new bacterium isolated from soil saline samples.</title>
        <authorList>
            <person name="Galisteo C."/>
            <person name="De La Haba R."/>
            <person name="Sanchez-Porro C."/>
            <person name="Ventosa A."/>
        </authorList>
    </citation>
    <scope>NUCLEOTIDE SEQUENCE</scope>
    <source>
        <strain evidence="3">3ASR75-54</strain>
    </source>
</reference>
<organism evidence="3 4">
    <name type="scientific">Aquibacillus salsiterrae</name>
    <dbReference type="NCBI Taxonomy" id="2950439"/>
    <lineage>
        <taxon>Bacteria</taxon>
        <taxon>Bacillati</taxon>
        <taxon>Bacillota</taxon>
        <taxon>Bacilli</taxon>
        <taxon>Bacillales</taxon>
        <taxon>Bacillaceae</taxon>
        <taxon>Aquibacillus</taxon>
    </lineage>
</organism>
<dbReference type="Gene3D" id="3.40.50.450">
    <property type="match status" value="1"/>
</dbReference>
<sequence>MQFTNNEIATYLFCAQLTQTRTKALTILEWNAIVKSLSQQKLEPEVLLTINSTELLNVLTHATEVQKSKISEKIQARQKLGFSMIELKDIINQGFGIMFRSNMPPRLKKLTTKYTPAFFYYAGEPSILSHRSLGVVGARAATEQELTQTFDIGSEAASYGIVIISGGAKGVDTTGVEATLQNGGKAIVFPADGLMKWVKKSNIRSYITNGQLLLMSAQRLDAPFSGAYAMQRNKFIHAPSDAVLVASSKISGKKKSGTWEGVLENIKHQWSPLYVIGCSEGVEKLKAQGNAELFSSFDKVFTRNERSEPKKRTESNEIDERIISLIKLAIAKGLDRETIEEKFVDFSTRYYEKQKQIEQDNTQNLVVHEQLSMEEYMRGKVD</sequence>
<accession>A0A9X3WGN8</accession>
<protein>
    <submittedName>
        <fullName evidence="3">DNA-processing protein DprA</fullName>
    </submittedName>
</protein>
<dbReference type="RefSeq" id="WP_272447149.1">
    <property type="nucleotide sequence ID" value="NZ_JAMQKC010000019.1"/>
</dbReference>
<comment type="caution">
    <text evidence="3">The sequence shown here is derived from an EMBL/GenBank/DDBJ whole genome shotgun (WGS) entry which is preliminary data.</text>
</comment>
<dbReference type="InterPro" id="IPR057666">
    <property type="entry name" value="DrpA_SLOG"/>
</dbReference>
<comment type="similarity">
    <text evidence="1">Belongs to the DprA/Smf family.</text>
</comment>
<gene>
    <name evidence="3" type="ORF">NC799_14435</name>
</gene>
<name>A0A9X3WGN8_9BACI</name>
<dbReference type="GO" id="GO:0009294">
    <property type="term" value="P:DNA-mediated transformation"/>
    <property type="evidence" value="ECO:0007669"/>
    <property type="project" value="InterPro"/>
</dbReference>
<proteinExistence type="inferred from homology"/>
<keyword evidence="4" id="KW-1185">Reference proteome</keyword>
<dbReference type="Proteomes" id="UP001145069">
    <property type="component" value="Unassembled WGS sequence"/>
</dbReference>
<evidence type="ECO:0000313" key="3">
    <source>
        <dbReference type="EMBL" id="MDC3418086.1"/>
    </source>
</evidence>
<feature type="domain" description="Smf/DprA SLOG" evidence="2">
    <location>
        <begin position="101"/>
        <end position="301"/>
    </location>
</feature>
<dbReference type="SUPFAM" id="SSF102405">
    <property type="entry name" value="MCP/YpsA-like"/>
    <property type="match status" value="1"/>
</dbReference>